<dbReference type="OrthoDB" id="8163450at2759"/>
<comment type="caution">
    <text evidence="2">The sequence shown here is derived from an EMBL/GenBank/DDBJ whole genome shotgun (WGS) entry which is preliminary data.</text>
</comment>
<evidence type="ECO:0000313" key="2">
    <source>
        <dbReference type="EMBL" id="CAG5100684.1"/>
    </source>
</evidence>
<dbReference type="Proteomes" id="UP000786811">
    <property type="component" value="Unassembled WGS sequence"/>
</dbReference>
<reference evidence="2" key="1">
    <citation type="submission" date="2021-04" db="EMBL/GenBank/DDBJ databases">
        <authorList>
            <person name="Chebbi M.A.C M."/>
        </authorList>
    </citation>
    <scope>NUCLEOTIDE SEQUENCE</scope>
</reference>
<dbReference type="AlphaFoldDB" id="A0A8J2MNG8"/>
<proteinExistence type="predicted"/>
<protein>
    <submittedName>
        <fullName evidence="2">Uncharacterized protein</fullName>
    </submittedName>
</protein>
<dbReference type="EMBL" id="CAJNRD030001122">
    <property type="protein sequence ID" value="CAG5100684.1"/>
    <property type="molecule type" value="Genomic_DNA"/>
</dbReference>
<evidence type="ECO:0000313" key="3">
    <source>
        <dbReference type="Proteomes" id="UP000786811"/>
    </source>
</evidence>
<gene>
    <name evidence="2" type="ORF">HICCMSTLAB_LOCUS9757</name>
</gene>
<keyword evidence="3" id="KW-1185">Reference proteome</keyword>
<evidence type="ECO:0000256" key="1">
    <source>
        <dbReference type="SAM" id="MobiDB-lite"/>
    </source>
</evidence>
<feature type="region of interest" description="Disordered" evidence="1">
    <location>
        <begin position="71"/>
        <end position="92"/>
    </location>
</feature>
<organism evidence="2 3">
    <name type="scientific">Cotesia congregata</name>
    <name type="common">Parasitoid wasp</name>
    <name type="synonym">Apanteles congregatus</name>
    <dbReference type="NCBI Taxonomy" id="51543"/>
    <lineage>
        <taxon>Eukaryota</taxon>
        <taxon>Metazoa</taxon>
        <taxon>Ecdysozoa</taxon>
        <taxon>Arthropoda</taxon>
        <taxon>Hexapoda</taxon>
        <taxon>Insecta</taxon>
        <taxon>Pterygota</taxon>
        <taxon>Neoptera</taxon>
        <taxon>Endopterygota</taxon>
        <taxon>Hymenoptera</taxon>
        <taxon>Apocrita</taxon>
        <taxon>Ichneumonoidea</taxon>
        <taxon>Braconidae</taxon>
        <taxon>Microgastrinae</taxon>
        <taxon>Cotesia</taxon>
    </lineage>
</organism>
<sequence length="92" mass="10097">MWNAFYATIYKSRIVIPPLAPKIANNIIDAEISLSELDSTLISLKSGEAPGPDLVTNEFLKSLTGNTTKSLEAYSTRHSKKRVSLEPGQPHL</sequence>
<accession>A0A8J2MNG8</accession>
<name>A0A8J2MNG8_COTCN</name>